<organism evidence="1 2">
    <name type="scientific">Methylosinus sporium</name>
    <dbReference type="NCBI Taxonomy" id="428"/>
    <lineage>
        <taxon>Bacteria</taxon>
        <taxon>Pseudomonadati</taxon>
        <taxon>Pseudomonadota</taxon>
        <taxon>Alphaproteobacteria</taxon>
        <taxon>Hyphomicrobiales</taxon>
        <taxon>Methylocystaceae</taxon>
        <taxon>Methylosinus</taxon>
    </lineage>
</organism>
<dbReference type="RefSeq" id="WP_142861434.1">
    <property type="nucleotide sequence ID" value="NZ_VJMF01000004.1"/>
</dbReference>
<sequence>MADSDVDDSTNIIAMPTETIIQETISEYVTALGRVAHSWNYLQERLGQLFTKMAPTAPHNIMLAVWYSQQSDRNQRRLLRAALNAGALFLYRDRIPDKAQDDILWLLKEADELSARRDQAIHAPACVTTDLGGTQISAAYYFGNPIAMTLKDKNMIEEFNLSEWRAVQLSKYTMQIDVALERDASLWPKARPSLSREFYRQQSQYIK</sequence>
<accession>A0A549T8L7</accession>
<name>A0A549T8L7_METSR</name>
<comment type="caution">
    <text evidence="1">The sequence shown here is derived from an EMBL/GenBank/DDBJ whole genome shotgun (WGS) entry which is preliminary data.</text>
</comment>
<dbReference type="Proteomes" id="UP000316781">
    <property type="component" value="Unassembled WGS sequence"/>
</dbReference>
<dbReference type="EMBL" id="VJMF01000004">
    <property type="protein sequence ID" value="TRL38218.1"/>
    <property type="molecule type" value="Genomic_DNA"/>
</dbReference>
<reference evidence="1 2" key="1">
    <citation type="submission" date="2019-07" db="EMBL/GenBank/DDBJ databases">
        <title>Ln-dependent methylotrophs.</title>
        <authorList>
            <person name="Tani A."/>
        </authorList>
    </citation>
    <scope>NUCLEOTIDE SEQUENCE [LARGE SCALE GENOMIC DNA]</scope>
    <source>
        <strain evidence="1 2">SM89A</strain>
    </source>
</reference>
<dbReference type="AlphaFoldDB" id="A0A549T8L7"/>
<proteinExistence type="predicted"/>
<evidence type="ECO:0000313" key="1">
    <source>
        <dbReference type="EMBL" id="TRL38218.1"/>
    </source>
</evidence>
<protein>
    <submittedName>
        <fullName evidence="1">Uncharacterized protein</fullName>
    </submittedName>
</protein>
<gene>
    <name evidence="1" type="ORF">FM996_00940</name>
</gene>
<evidence type="ECO:0000313" key="2">
    <source>
        <dbReference type="Proteomes" id="UP000316781"/>
    </source>
</evidence>